<comment type="caution">
    <text evidence="1">The sequence shown here is derived from an EMBL/GenBank/DDBJ whole genome shotgun (WGS) entry which is preliminary data.</text>
</comment>
<organism evidence="1 2">
    <name type="scientific">Chloebia gouldiae</name>
    <name type="common">Gouldian finch</name>
    <name type="synonym">Erythrura gouldiae</name>
    <dbReference type="NCBI Taxonomy" id="44316"/>
    <lineage>
        <taxon>Eukaryota</taxon>
        <taxon>Metazoa</taxon>
        <taxon>Chordata</taxon>
        <taxon>Craniata</taxon>
        <taxon>Vertebrata</taxon>
        <taxon>Euteleostomi</taxon>
        <taxon>Archelosauria</taxon>
        <taxon>Archosauria</taxon>
        <taxon>Dinosauria</taxon>
        <taxon>Saurischia</taxon>
        <taxon>Theropoda</taxon>
        <taxon>Coelurosauria</taxon>
        <taxon>Aves</taxon>
        <taxon>Neognathae</taxon>
        <taxon>Neoaves</taxon>
        <taxon>Telluraves</taxon>
        <taxon>Australaves</taxon>
        <taxon>Passeriformes</taxon>
        <taxon>Passeroidea</taxon>
        <taxon>Passeridae</taxon>
        <taxon>Chloebia</taxon>
    </lineage>
</organism>
<reference evidence="1 2" key="1">
    <citation type="journal article" date="2018" name="Proc. R. Soc. B">
        <title>A non-coding region near Follistatin controls head colour polymorphism in the Gouldian finch.</title>
        <authorList>
            <person name="Toomey M.B."/>
            <person name="Marques C.I."/>
            <person name="Andrade P."/>
            <person name="Araujo P.M."/>
            <person name="Sabatino S."/>
            <person name="Gazda M.A."/>
            <person name="Afonso S."/>
            <person name="Lopes R.J."/>
            <person name="Corbo J.C."/>
            <person name="Carneiro M."/>
        </authorList>
    </citation>
    <scope>NUCLEOTIDE SEQUENCE [LARGE SCALE GENOMIC DNA]</scope>
    <source>
        <strain evidence="1">Red01</strain>
        <tissue evidence="1">Muscle</tissue>
    </source>
</reference>
<evidence type="ECO:0000313" key="2">
    <source>
        <dbReference type="Proteomes" id="UP000276834"/>
    </source>
</evidence>
<gene>
    <name evidence="1" type="ORF">DV515_00006305</name>
</gene>
<evidence type="ECO:0000313" key="1">
    <source>
        <dbReference type="EMBL" id="RLW03528.1"/>
    </source>
</evidence>
<dbReference type="EMBL" id="QUSF01000015">
    <property type="protein sequence ID" value="RLW03528.1"/>
    <property type="molecule type" value="Genomic_DNA"/>
</dbReference>
<proteinExistence type="predicted"/>
<protein>
    <submittedName>
        <fullName evidence="1">Uncharacterized protein</fullName>
    </submittedName>
</protein>
<dbReference type="AlphaFoldDB" id="A0A3L8SKW5"/>
<dbReference type="Proteomes" id="UP000276834">
    <property type="component" value="Unassembled WGS sequence"/>
</dbReference>
<keyword evidence="2" id="KW-1185">Reference proteome</keyword>
<accession>A0A3L8SKW5</accession>
<sequence length="125" mass="13806">MSREMKRAAEGCWSCGRNPQHQQCPQKRAAVDTGHLFRLSPSGCAPPAQTIVLLQTDLAGHVLMGAEARSKRGVFLFGARLLRNTDLPIQHLSPSLLLSCAQGNGLSLLLFKKLVHFVFYEYKDS</sequence>
<name>A0A3L8SKW5_CHLGU</name>